<dbReference type="Pfam" id="PF00027">
    <property type="entry name" value="cNMP_binding"/>
    <property type="match status" value="1"/>
</dbReference>
<gene>
    <name evidence="5" type="ORF">NE579_02310</name>
</gene>
<dbReference type="SUPFAM" id="SSF51206">
    <property type="entry name" value="cAMP-binding domain-like"/>
    <property type="match status" value="1"/>
</dbReference>
<keyword evidence="1" id="KW-0805">Transcription regulation</keyword>
<organism evidence="5 6">
    <name type="scientific">Intestinimonas massiliensis</name>
    <name type="common">ex Afouda et al. 2020</name>
    <dbReference type="NCBI Taxonomy" id="1673721"/>
    <lineage>
        <taxon>Bacteria</taxon>
        <taxon>Bacillati</taxon>
        <taxon>Bacillota</taxon>
        <taxon>Clostridia</taxon>
        <taxon>Eubacteriales</taxon>
        <taxon>Intestinimonas</taxon>
    </lineage>
</organism>
<dbReference type="Pfam" id="PF13545">
    <property type="entry name" value="HTH_Crp_2"/>
    <property type="match status" value="1"/>
</dbReference>
<dbReference type="GO" id="GO:0005829">
    <property type="term" value="C:cytosol"/>
    <property type="evidence" value="ECO:0007669"/>
    <property type="project" value="TreeGrafter"/>
</dbReference>
<accession>A0AAW5JIX1</accession>
<evidence type="ECO:0000256" key="2">
    <source>
        <dbReference type="ARBA" id="ARBA00023125"/>
    </source>
</evidence>
<dbReference type="PROSITE" id="PS50042">
    <property type="entry name" value="CNMP_BINDING_3"/>
    <property type="match status" value="1"/>
</dbReference>
<evidence type="ECO:0000256" key="3">
    <source>
        <dbReference type="ARBA" id="ARBA00023163"/>
    </source>
</evidence>
<dbReference type="InterPro" id="IPR050397">
    <property type="entry name" value="Env_Response_Regulators"/>
</dbReference>
<dbReference type="CDD" id="cd00038">
    <property type="entry name" value="CAP_ED"/>
    <property type="match status" value="1"/>
</dbReference>
<keyword evidence="3" id="KW-0804">Transcription</keyword>
<dbReference type="Proteomes" id="UP001204562">
    <property type="component" value="Unassembled WGS sequence"/>
</dbReference>
<dbReference type="GO" id="GO:0003700">
    <property type="term" value="F:DNA-binding transcription factor activity"/>
    <property type="evidence" value="ECO:0007669"/>
    <property type="project" value="TreeGrafter"/>
</dbReference>
<reference evidence="5" key="1">
    <citation type="submission" date="2022-06" db="EMBL/GenBank/DDBJ databases">
        <title>Isolation of gut microbiota from human fecal samples.</title>
        <authorList>
            <person name="Pamer E.G."/>
            <person name="Barat B."/>
            <person name="Waligurski E."/>
            <person name="Medina S."/>
            <person name="Paddock L."/>
            <person name="Mostad J."/>
        </authorList>
    </citation>
    <scope>NUCLEOTIDE SEQUENCE</scope>
    <source>
        <strain evidence="5">DFI.9.91</strain>
    </source>
</reference>
<sequence>MRPEWNPRELELLAGTFLFQGLEWETVRRAVQDPLCTRENYQRGDVIYSPGHFRRSLGVLLEGRARVTKGELVVSTLERGDLFGAAALYNQRTRYETTITALEDCAVAFFPQELVSRLMAESPAACANYIRYLSERIHFLNRKIEGLTGPGAVGKLARYLLSEGSEGRAVTCTATELAQRLDVSRASLYRAFEVLEGAGAIRRTGKLVQTADREALLRQSQA</sequence>
<protein>
    <submittedName>
        <fullName evidence="5">Crp/Fnr family transcriptional regulator</fullName>
    </submittedName>
</protein>
<dbReference type="RefSeq" id="WP_050619163.1">
    <property type="nucleotide sequence ID" value="NZ_JANFYS010000002.1"/>
</dbReference>
<evidence type="ECO:0000259" key="4">
    <source>
        <dbReference type="PROSITE" id="PS50042"/>
    </source>
</evidence>
<dbReference type="InterPro" id="IPR036390">
    <property type="entry name" value="WH_DNA-bd_sf"/>
</dbReference>
<dbReference type="PANTHER" id="PTHR24567">
    <property type="entry name" value="CRP FAMILY TRANSCRIPTIONAL REGULATORY PROTEIN"/>
    <property type="match status" value="1"/>
</dbReference>
<evidence type="ECO:0000313" key="5">
    <source>
        <dbReference type="EMBL" id="MCQ4769298.1"/>
    </source>
</evidence>
<dbReference type="PANTHER" id="PTHR24567:SF26">
    <property type="entry name" value="REGULATORY PROTEIN YEIL"/>
    <property type="match status" value="1"/>
</dbReference>
<dbReference type="InterPro" id="IPR012318">
    <property type="entry name" value="HTH_CRP"/>
</dbReference>
<dbReference type="GO" id="GO:0003677">
    <property type="term" value="F:DNA binding"/>
    <property type="evidence" value="ECO:0007669"/>
    <property type="project" value="UniProtKB-KW"/>
</dbReference>
<name>A0AAW5JIX1_9FIRM</name>
<dbReference type="AlphaFoldDB" id="A0AAW5JIX1"/>
<dbReference type="InterPro" id="IPR000595">
    <property type="entry name" value="cNMP-bd_dom"/>
</dbReference>
<dbReference type="Gene3D" id="2.60.120.10">
    <property type="entry name" value="Jelly Rolls"/>
    <property type="match status" value="1"/>
</dbReference>
<dbReference type="EMBL" id="JANFYS010000002">
    <property type="protein sequence ID" value="MCQ4769298.1"/>
    <property type="molecule type" value="Genomic_DNA"/>
</dbReference>
<comment type="caution">
    <text evidence="5">The sequence shown here is derived from an EMBL/GenBank/DDBJ whole genome shotgun (WGS) entry which is preliminary data.</text>
</comment>
<dbReference type="InterPro" id="IPR014710">
    <property type="entry name" value="RmlC-like_jellyroll"/>
</dbReference>
<proteinExistence type="predicted"/>
<dbReference type="InterPro" id="IPR018490">
    <property type="entry name" value="cNMP-bd_dom_sf"/>
</dbReference>
<evidence type="ECO:0000313" key="6">
    <source>
        <dbReference type="Proteomes" id="UP001204562"/>
    </source>
</evidence>
<feature type="domain" description="Cyclic nucleotide-binding" evidence="4">
    <location>
        <begin position="18"/>
        <end position="119"/>
    </location>
</feature>
<dbReference type="SUPFAM" id="SSF46785">
    <property type="entry name" value="Winged helix' DNA-binding domain"/>
    <property type="match status" value="1"/>
</dbReference>
<keyword evidence="2" id="KW-0238">DNA-binding</keyword>
<evidence type="ECO:0000256" key="1">
    <source>
        <dbReference type="ARBA" id="ARBA00023015"/>
    </source>
</evidence>
<dbReference type="SMART" id="SM00100">
    <property type="entry name" value="cNMP"/>
    <property type="match status" value="1"/>
</dbReference>